<dbReference type="InterPro" id="IPR011016">
    <property type="entry name" value="Znf_RING-CH"/>
</dbReference>
<dbReference type="PANTHER" id="PTHR46065:SF3">
    <property type="entry name" value="FI20425P1"/>
    <property type="match status" value="1"/>
</dbReference>
<evidence type="ECO:0000313" key="12">
    <source>
        <dbReference type="EMBL" id="UNP64507.1"/>
    </source>
</evidence>
<feature type="domain" description="RING-CH-type" evidence="11">
    <location>
        <begin position="1"/>
        <end position="55"/>
    </location>
</feature>
<dbReference type="Pfam" id="PF12906">
    <property type="entry name" value="RINGv"/>
    <property type="match status" value="1"/>
</dbReference>
<feature type="transmembrane region" description="Helical" evidence="10">
    <location>
        <begin position="85"/>
        <end position="103"/>
    </location>
</feature>
<feature type="transmembrane region" description="Helical" evidence="10">
    <location>
        <begin position="115"/>
        <end position="138"/>
    </location>
</feature>
<accession>A0A9Q8QXQ9</accession>
<dbReference type="Proteomes" id="UP001142430">
    <property type="component" value="Segment"/>
</dbReference>
<keyword evidence="6" id="KW-0833">Ubl conjugation pathway</keyword>
<evidence type="ECO:0000256" key="5">
    <source>
        <dbReference type="ARBA" id="ARBA00022771"/>
    </source>
</evidence>
<evidence type="ECO:0000259" key="11">
    <source>
        <dbReference type="PROSITE" id="PS51292"/>
    </source>
</evidence>
<evidence type="ECO:0000256" key="3">
    <source>
        <dbReference type="ARBA" id="ARBA00022692"/>
    </source>
</evidence>
<protein>
    <submittedName>
        <fullName evidence="12">E3-MARCH8-like protein</fullName>
    </submittedName>
</protein>
<dbReference type="EMBL" id="OK337614">
    <property type="protein sequence ID" value="UNP64507.1"/>
    <property type="molecule type" value="Genomic_DNA"/>
</dbReference>
<name>A0A9Q8QXQ9_9GAMA</name>
<evidence type="ECO:0000256" key="4">
    <source>
        <dbReference type="ARBA" id="ARBA00022723"/>
    </source>
</evidence>
<dbReference type="GO" id="GO:0008270">
    <property type="term" value="F:zinc ion binding"/>
    <property type="evidence" value="ECO:0007669"/>
    <property type="project" value="UniProtKB-KW"/>
</dbReference>
<evidence type="ECO:0000256" key="7">
    <source>
        <dbReference type="ARBA" id="ARBA00022833"/>
    </source>
</evidence>
<dbReference type="GO" id="GO:0016740">
    <property type="term" value="F:transferase activity"/>
    <property type="evidence" value="ECO:0007669"/>
    <property type="project" value="UniProtKB-KW"/>
</dbReference>
<evidence type="ECO:0000256" key="2">
    <source>
        <dbReference type="ARBA" id="ARBA00022679"/>
    </source>
</evidence>
<keyword evidence="8 10" id="KW-1133">Transmembrane helix</keyword>
<keyword evidence="7" id="KW-0862">Zinc</keyword>
<dbReference type="PANTHER" id="PTHR46065">
    <property type="entry name" value="E3 UBIQUITIN-PROTEIN LIGASE MARCH 2/3 FAMILY MEMBER"/>
    <property type="match status" value="1"/>
</dbReference>
<keyword evidence="3 10" id="KW-0812">Transmembrane</keyword>
<evidence type="ECO:0000313" key="13">
    <source>
        <dbReference type="Proteomes" id="UP001142430"/>
    </source>
</evidence>
<evidence type="ECO:0000256" key="8">
    <source>
        <dbReference type="ARBA" id="ARBA00022989"/>
    </source>
</evidence>
<keyword evidence="2" id="KW-0808">Transferase</keyword>
<dbReference type="PROSITE" id="PS51292">
    <property type="entry name" value="ZF_RING_CH"/>
    <property type="match status" value="1"/>
</dbReference>
<keyword evidence="4" id="KW-0479">Metal-binding</keyword>
<sequence length="174" mass="19688">MEPICWICRDGCPTDKAFCQCSGELKTVHQQCLTTWLQVSSTKRCAFCHHWYSIGYTLKPLRQWRWIPVGEENGGDPTDGLMIRYAIWSLCFFLGIVVGFTYLACRAPRLSVVEVYTLVAVPLFALVLPLVALFAHALNNKIPARFKATNCIYTVFEVPRDPSRSTKSCTTKDS</sequence>
<dbReference type="SMART" id="SM00744">
    <property type="entry name" value="RINGv"/>
    <property type="match status" value="1"/>
</dbReference>
<dbReference type="Gene3D" id="3.30.40.10">
    <property type="entry name" value="Zinc/RING finger domain, C3HC4 (zinc finger)"/>
    <property type="match status" value="1"/>
</dbReference>
<dbReference type="GO" id="GO:0016020">
    <property type="term" value="C:membrane"/>
    <property type="evidence" value="ECO:0007669"/>
    <property type="project" value="UniProtKB-SubCell"/>
</dbReference>
<keyword evidence="9 10" id="KW-0472">Membrane</keyword>
<dbReference type="InterPro" id="IPR013083">
    <property type="entry name" value="Znf_RING/FYVE/PHD"/>
</dbReference>
<evidence type="ECO:0000256" key="1">
    <source>
        <dbReference type="ARBA" id="ARBA00004141"/>
    </source>
</evidence>
<dbReference type="SUPFAM" id="SSF57850">
    <property type="entry name" value="RING/U-box"/>
    <property type="match status" value="1"/>
</dbReference>
<organism evidence="12 13">
    <name type="scientific">Saguinine gammaherpesvirus 1</name>
    <dbReference type="NCBI Taxonomy" id="2169901"/>
    <lineage>
        <taxon>Viruses</taxon>
        <taxon>Duplodnaviria</taxon>
        <taxon>Heunggongvirae</taxon>
        <taxon>Peploviricota</taxon>
        <taxon>Herviviricetes</taxon>
        <taxon>Herpesvirales</taxon>
        <taxon>Orthoherpesviridae</taxon>
        <taxon>Gammaherpesvirinae</taxon>
    </lineage>
</organism>
<proteinExistence type="predicted"/>
<evidence type="ECO:0000256" key="10">
    <source>
        <dbReference type="SAM" id="Phobius"/>
    </source>
</evidence>
<reference evidence="12" key="1">
    <citation type="submission" date="2021-09" db="EMBL/GenBank/DDBJ databases">
        <title>The complete genome of the Saguinine gammaherpesvirus 1 (SgGHV-1).</title>
        <authorList>
            <person name="Marti-Carreras J."/>
            <person name="Maes P."/>
        </authorList>
    </citation>
    <scope>NUCLEOTIDE SEQUENCE</scope>
    <source>
        <strain evidence="12">S338D</strain>
    </source>
</reference>
<evidence type="ECO:0000256" key="6">
    <source>
        <dbReference type="ARBA" id="ARBA00022786"/>
    </source>
</evidence>
<evidence type="ECO:0000256" key="9">
    <source>
        <dbReference type="ARBA" id="ARBA00023136"/>
    </source>
</evidence>
<comment type="subcellular location">
    <subcellularLocation>
        <location evidence="1">Membrane</location>
        <topology evidence="1">Multi-pass membrane protein</topology>
    </subcellularLocation>
</comment>
<keyword evidence="5" id="KW-0863">Zinc-finger</keyword>